<evidence type="ECO:0000313" key="1">
    <source>
        <dbReference type="EMBL" id="MDQ0557962.1"/>
    </source>
</evidence>
<gene>
    <name evidence="1" type="ORF">QOZ92_003097</name>
</gene>
<dbReference type="RefSeq" id="WP_307509782.1">
    <property type="nucleotide sequence ID" value="NZ_BAAACE010000001.1"/>
</dbReference>
<protein>
    <submittedName>
        <fullName evidence="1">Cys-rich peptide (Clo7bot family)</fullName>
    </submittedName>
</protein>
<reference evidence="1 2" key="1">
    <citation type="submission" date="2023-07" db="EMBL/GenBank/DDBJ databases">
        <title>Genomic Encyclopedia of Type Strains, Phase IV (KMG-IV): sequencing the most valuable type-strain genomes for metagenomic binning, comparative biology and taxonomic classification.</title>
        <authorList>
            <person name="Goeker M."/>
        </authorList>
    </citation>
    <scope>NUCLEOTIDE SEQUENCE [LARGE SCALE GENOMIC DNA]</scope>
    <source>
        <strain evidence="1 2">DSM 15049</strain>
    </source>
</reference>
<proteinExistence type="predicted"/>
<dbReference type="Proteomes" id="UP001232584">
    <property type="component" value="Unassembled WGS sequence"/>
</dbReference>
<accession>A0ABU0N487</accession>
<comment type="caution">
    <text evidence="1">The sequence shown here is derived from an EMBL/GenBank/DDBJ whole genome shotgun (WGS) entry which is preliminary data.</text>
</comment>
<evidence type="ECO:0000313" key="2">
    <source>
        <dbReference type="Proteomes" id="UP001232584"/>
    </source>
</evidence>
<sequence>MKFIKTPVKRFEEGYCYACDGFCAIVCDGNCISKDICVNKDSPECAKNSGCIGKG</sequence>
<organism evidence="1 2">
    <name type="scientific">Paraclostridium ghonii</name>
    <dbReference type="NCBI Taxonomy" id="29358"/>
    <lineage>
        <taxon>Bacteria</taxon>
        <taxon>Bacillati</taxon>
        <taxon>Bacillota</taxon>
        <taxon>Clostridia</taxon>
        <taxon>Peptostreptococcales</taxon>
        <taxon>Peptostreptococcaceae</taxon>
        <taxon>Paraclostridium</taxon>
    </lineage>
</organism>
<dbReference type="EMBL" id="JAUSWG010000016">
    <property type="protein sequence ID" value="MDQ0557962.1"/>
    <property type="molecule type" value="Genomic_DNA"/>
</dbReference>
<keyword evidence="2" id="KW-1185">Reference proteome</keyword>
<name>A0ABU0N487_9FIRM</name>